<protein>
    <submittedName>
        <fullName evidence="2">Uncharacterized protein</fullName>
    </submittedName>
</protein>
<dbReference type="EMBL" id="PGCJ01000178">
    <property type="protein sequence ID" value="PLW40708.1"/>
    <property type="molecule type" value="Genomic_DNA"/>
</dbReference>
<feature type="chain" id="PRO_5014957054" evidence="1">
    <location>
        <begin position="20"/>
        <end position="129"/>
    </location>
</feature>
<dbReference type="Proteomes" id="UP000235388">
    <property type="component" value="Unassembled WGS sequence"/>
</dbReference>
<accession>A0A2N5USG8</accession>
<evidence type="ECO:0000313" key="2">
    <source>
        <dbReference type="EMBL" id="PLW40708.1"/>
    </source>
</evidence>
<name>A0A2N5USG8_9BASI</name>
<feature type="signal peptide" evidence="1">
    <location>
        <begin position="1"/>
        <end position="19"/>
    </location>
</feature>
<evidence type="ECO:0000313" key="3">
    <source>
        <dbReference type="Proteomes" id="UP000235388"/>
    </source>
</evidence>
<reference evidence="2 3" key="1">
    <citation type="submission" date="2017-11" db="EMBL/GenBank/DDBJ databases">
        <title>De novo assembly and phasing of dikaryotic genomes from two isolates of Puccinia coronata f. sp. avenae, the causal agent of oat crown rust.</title>
        <authorList>
            <person name="Miller M.E."/>
            <person name="Zhang Y."/>
            <person name="Omidvar V."/>
            <person name="Sperschneider J."/>
            <person name="Schwessinger B."/>
            <person name="Raley C."/>
            <person name="Palmer J.M."/>
            <person name="Garnica D."/>
            <person name="Upadhyaya N."/>
            <person name="Rathjen J."/>
            <person name="Taylor J.M."/>
            <person name="Park R.F."/>
            <person name="Dodds P.N."/>
            <person name="Hirsch C.D."/>
            <person name="Kianian S.F."/>
            <person name="Figueroa M."/>
        </authorList>
    </citation>
    <scope>NUCLEOTIDE SEQUENCE [LARGE SCALE GENOMIC DNA]</scope>
    <source>
        <strain evidence="2">12NC29</strain>
    </source>
</reference>
<organism evidence="2 3">
    <name type="scientific">Puccinia coronata f. sp. avenae</name>
    <dbReference type="NCBI Taxonomy" id="200324"/>
    <lineage>
        <taxon>Eukaryota</taxon>
        <taxon>Fungi</taxon>
        <taxon>Dikarya</taxon>
        <taxon>Basidiomycota</taxon>
        <taxon>Pucciniomycotina</taxon>
        <taxon>Pucciniomycetes</taxon>
        <taxon>Pucciniales</taxon>
        <taxon>Pucciniaceae</taxon>
        <taxon>Puccinia</taxon>
    </lineage>
</organism>
<proteinExistence type="predicted"/>
<keyword evidence="1" id="KW-0732">Signal</keyword>
<gene>
    <name evidence="2" type="ORF">PCANC_14457</name>
</gene>
<dbReference type="AlphaFoldDB" id="A0A2N5USG8"/>
<comment type="caution">
    <text evidence="2">The sequence shown here is derived from an EMBL/GenBank/DDBJ whole genome shotgun (WGS) entry which is preliminary data.</text>
</comment>
<keyword evidence="3" id="KW-1185">Reference proteome</keyword>
<sequence length="129" mass="14572">MFFSLATLFLVIATRCCEGRSLLLRWTGNDLQYGPLQVKVTSELDHEGRPEHTIWANNPFYFHAEGFKYSVNGGPLVGSSNFIVPYYAEPRTIASPRQKPNELILHYPIGDRTLRDLGLQAYSGVLQIV</sequence>
<evidence type="ECO:0000256" key="1">
    <source>
        <dbReference type="SAM" id="SignalP"/>
    </source>
</evidence>